<evidence type="ECO:0000313" key="5">
    <source>
        <dbReference type="Proteomes" id="UP000198779"/>
    </source>
</evidence>
<dbReference type="Pfam" id="PF19190">
    <property type="entry name" value="BACON_2"/>
    <property type="match status" value="1"/>
</dbReference>
<protein>
    <submittedName>
        <fullName evidence="3 4">Binding domain-containing protein, N-terminal</fullName>
    </submittedName>
</protein>
<gene>
    <name evidence="4" type="ORF">SAMN04487900_1143</name>
    <name evidence="3" type="ORF">SAMN04487901_12245</name>
</gene>
<dbReference type="PROSITE" id="PS51257">
    <property type="entry name" value="PROKAR_LIPOPROTEIN"/>
    <property type="match status" value="1"/>
</dbReference>
<dbReference type="OrthoDB" id="2079373at2"/>
<evidence type="ECO:0000313" key="4">
    <source>
        <dbReference type="EMBL" id="SDO28274.1"/>
    </source>
</evidence>
<dbReference type="Proteomes" id="UP000199134">
    <property type="component" value="Unassembled WGS sequence"/>
</dbReference>
<accession>A0A1G8BI56</accession>
<reference evidence="3 6" key="2">
    <citation type="submission" date="2016-10" db="EMBL/GenBank/DDBJ databases">
        <authorList>
            <person name="de Groot N.N."/>
        </authorList>
    </citation>
    <scope>NUCLEOTIDE SEQUENCE [LARGE SCALE GENOMIC DNA]</scope>
    <source>
        <strain evidence="6">BP1-145</strain>
        <strain evidence="3">BP1-148</strain>
    </source>
</reference>
<organism evidence="4 6">
    <name type="scientific">Prevotella communis</name>
    <dbReference type="NCBI Taxonomy" id="2913614"/>
    <lineage>
        <taxon>Bacteria</taxon>
        <taxon>Pseudomonadati</taxon>
        <taxon>Bacteroidota</taxon>
        <taxon>Bacteroidia</taxon>
        <taxon>Bacteroidales</taxon>
        <taxon>Prevotellaceae</taxon>
        <taxon>Prevotella</taxon>
    </lineage>
</organism>
<feature type="chain" id="PRO_5041121087" evidence="1">
    <location>
        <begin position="22"/>
        <end position="888"/>
    </location>
</feature>
<proteinExistence type="predicted"/>
<evidence type="ECO:0000313" key="6">
    <source>
        <dbReference type="Proteomes" id="UP000199134"/>
    </source>
</evidence>
<dbReference type="EMBL" id="FNIW01000014">
    <property type="protein sequence ID" value="SDO28274.1"/>
    <property type="molecule type" value="Genomic_DNA"/>
</dbReference>
<sequence length="888" mass="98521">MKKNLLILQLLVIMAIPMIFASCSSSGDDKDTPPPPDNPSNPAVTEVIPTAGGSISCEDASVSFPSGTFSGAPEVGIKEEKSGDILGEAEESAFYTLTVPADFKEGFTISIKSDKKDEDTYLVFHEPVVATHATDNTVTYADIYIPATYSNGAYTATIDAADNAGVKENISLSFGLAKSYISKAQADNRAGSTRSADDGTISWDISWGLWGLNPVNWTTITKLKTDINAAMEDAVKAIKDLGFKVKGDRKIPLNVTTPGSYSGLAVGEYGQHQQSSINDKRSTILLNRDELTGSDYQVDKLRRTIIHELFHYFQSAYDPSGTAWDKCSANDDDKRKRIMEAGGVWIEKLFDKEGMYDNGWADDFNHVLRGLLDKGIGNIGPGVNVDLSWGYGSAFVFDWFELKKGKKQIVKMYETWRDKKINDFKPWLMECEKACEVEFFSKFSDYITTIAEGHLNAGIDWTTQNPKAGRKKYTANNFEKDGAMEITLTKNSSDSRKSIVYHYGIKTCRIWITREQNDLDLKNQILKISHNQKNIQAKVWLTEKNSGAVTYIGTVLAGKAMQITDEATLKALSDKRTQSDLVVVIEQISNERQQEAFEITASLEELGIETNPKSLAFEAKGGTKEVTVVTNQPNFKVKANNDWLEVKKESNLTFKVTASANSGDARTGSVSVTALDDENKEVGTYEMKVTQEERGKGAYDFTDLKYVTIEVNSKVHYTGVWDGSQNDVFVVTKFPDNFNITEGYLEEFSNKPDVSAVGNGVKILCVCKTDENGENWMNTWTLSREYLVTIDIDDVVSGKITNITVKCDWDYYSRAAESLGGNVEKSHNFESLTASNIPLPDKDGEAIGNQQTGTIINSLTRDEKRGWTDYKYTAISSDEYSIVVKFHK</sequence>
<dbReference type="EMBL" id="FNCQ01000022">
    <property type="protein sequence ID" value="SDH32703.1"/>
    <property type="molecule type" value="Genomic_DNA"/>
</dbReference>
<dbReference type="CDD" id="cd14948">
    <property type="entry name" value="BACON"/>
    <property type="match status" value="1"/>
</dbReference>
<feature type="signal peptide" evidence="1">
    <location>
        <begin position="1"/>
        <end position="21"/>
    </location>
</feature>
<name>A0A1H0I9Y5_9BACT</name>
<reference evidence="4 5" key="1">
    <citation type="submission" date="2016-10" db="EMBL/GenBank/DDBJ databases">
        <authorList>
            <person name="Varghese N."/>
            <person name="Submissions S."/>
        </authorList>
    </citation>
    <scope>NUCLEOTIDE SEQUENCE</scope>
    <source>
        <strain evidence="4">BP1-145</strain>
        <strain evidence="5">BP1-148</strain>
    </source>
</reference>
<dbReference type="STRING" id="645274.SAMN04487901_12245"/>
<evidence type="ECO:0000256" key="1">
    <source>
        <dbReference type="SAM" id="SignalP"/>
    </source>
</evidence>
<dbReference type="InterPro" id="IPR024361">
    <property type="entry name" value="BACON"/>
</dbReference>
<evidence type="ECO:0000313" key="3">
    <source>
        <dbReference type="EMBL" id="SDH32703.1"/>
    </source>
</evidence>
<dbReference type="Gene3D" id="2.60.40.10">
    <property type="entry name" value="Immunoglobulins"/>
    <property type="match status" value="1"/>
</dbReference>
<evidence type="ECO:0000259" key="2">
    <source>
        <dbReference type="Pfam" id="PF19190"/>
    </source>
</evidence>
<accession>A0A1H0I9Y5</accession>
<feature type="domain" description="BACON" evidence="2">
    <location>
        <begin position="608"/>
        <end position="675"/>
    </location>
</feature>
<dbReference type="Proteomes" id="UP000198779">
    <property type="component" value="Unassembled WGS sequence"/>
</dbReference>
<keyword evidence="5" id="KW-1185">Reference proteome</keyword>
<dbReference type="AlphaFoldDB" id="A0A1H0I9Y5"/>
<dbReference type="InterPro" id="IPR013783">
    <property type="entry name" value="Ig-like_fold"/>
</dbReference>
<dbReference type="RefSeq" id="WP_091819138.1">
    <property type="nucleotide sequence ID" value="NZ_FNCQ01000022.1"/>
</dbReference>
<keyword evidence="1" id="KW-0732">Signal</keyword>